<evidence type="ECO:0000313" key="2">
    <source>
        <dbReference type="Proteomes" id="UP001057402"/>
    </source>
</evidence>
<comment type="caution">
    <text evidence="1">The sequence shown here is derived from an EMBL/GenBank/DDBJ whole genome shotgun (WGS) entry which is preliminary data.</text>
</comment>
<reference evidence="2" key="1">
    <citation type="journal article" date="2023" name="Front. Plant Sci.">
        <title>Chromosomal-level genome assembly of Melastoma candidum provides insights into trichome evolution.</title>
        <authorList>
            <person name="Zhong Y."/>
            <person name="Wu W."/>
            <person name="Sun C."/>
            <person name="Zou P."/>
            <person name="Liu Y."/>
            <person name="Dai S."/>
            <person name="Zhou R."/>
        </authorList>
    </citation>
    <scope>NUCLEOTIDE SEQUENCE [LARGE SCALE GENOMIC DNA]</scope>
</reference>
<protein>
    <submittedName>
        <fullName evidence="1">Uncharacterized protein</fullName>
    </submittedName>
</protein>
<dbReference type="EMBL" id="CM042883">
    <property type="protein sequence ID" value="KAI4374039.1"/>
    <property type="molecule type" value="Genomic_DNA"/>
</dbReference>
<name>A0ACB9R5B0_9MYRT</name>
<organism evidence="1 2">
    <name type="scientific">Melastoma candidum</name>
    <dbReference type="NCBI Taxonomy" id="119954"/>
    <lineage>
        <taxon>Eukaryota</taxon>
        <taxon>Viridiplantae</taxon>
        <taxon>Streptophyta</taxon>
        <taxon>Embryophyta</taxon>
        <taxon>Tracheophyta</taxon>
        <taxon>Spermatophyta</taxon>
        <taxon>Magnoliopsida</taxon>
        <taxon>eudicotyledons</taxon>
        <taxon>Gunneridae</taxon>
        <taxon>Pentapetalae</taxon>
        <taxon>rosids</taxon>
        <taxon>malvids</taxon>
        <taxon>Myrtales</taxon>
        <taxon>Melastomataceae</taxon>
        <taxon>Melastomatoideae</taxon>
        <taxon>Melastomateae</taxon>
        <taxon>Melastoma</taxon>
    </lineage>
</organism>
<keyword evidence="2" id="KW-1185">Reference proteome</keyword>
<sequence length="587" mass="65170">MEAGVTPFPSVEGPSSRNGEVVINCDAVGIYKRISRSLEMIAEETTSSDQSEQDSSCWIIRRNESNRGKPLCFFAANLFDEYMAKQLQWLNRVANVNQDGTVQLNVPVNIRPKVLDIDGAGGYNTATEEDSNNDEIQHLLPLHVVILIVGTRGDVQPFVAIGKHLKEHGHRVRLATHANFKDFVLEAGLEFYPLGGDPKVLAWYMVKNKGILPSEPSEVQVQRKELKDVIFSLLSACTEPDPDTGIPFKVDAIIANPPACGHMHVAEALKVPIHVFFTMPWTPTNEYPHPLSRVKHQAGYRISYQIIDTLMWLAIRDLINNFRKKKLRLRPVTYLHGANLATPQAPFSYIWSPHLVPKPRDWGPEIDVVGFCFLDLASGYNPPEPLVKWLDEGQKPIYIGFGSLPIEEPQKMTEIIVKALETTGQRGIISKGWGGLGELAEPKEHLYLLDSCPHDWLFPRCSAVVHHGGAGTTAAGLRAACPTTIVPFFGDQMFWGEQVAAKGVGPAPIPVSDFSLEKLVNAILFMQDPKVKEQAVQLAEAMGNEDGVDKAVKVFYKHFSRTISDSQRESISVHSSLLSIRRCFGCL</sequence>
<dbReference type="Proteomes" id="UP001057402">
    <property type="component" value="Chromosome 4"/>
</dbReference>
<proteinExistence type="predicted"/>
<evidence type="ECO:0000313" key="1">
    <source>
        <dbReference type="EMBL" id="KAI4374039.1"/>
    </source>
</evidence>
<gene>
    <name evidence="1" type="ORF">MLD38_012084</name>
</gene>
<accession>A0ACB9R5B0</accession>